<evidence type="ECO:0008006" key="3">
    <source>
        <dbReference type="Google" id="ProtNLM"/>
    </source>
</evidence>
<name>A0ABW0PT73_9HYPH</name>
<reference evidence="2" key="1">
    <citation type="journal article" date="2019" name="Int. J. Syst. Evol. Microbiol.">
        <title>The Global Catalogue of Microorganisms (GCM) 10K type strain sequencing project: providing services to taxonomists for standard genome sequencing and annotation.</title>
        <authorList>
            <consortium name="The Broad Institute Genomics Platform"/>
            <consortium name="The Broad Institute Genome Sequencing Center for Infectious Disease"/>
            <person name="Wu L."/>
            <person name="Ma J."/>
        </authorList>
    </citation>
    <scope>NUCLEOTIDE SEQUENCE [LARGE SCALE GENOMIC DNA]</scope>
    <source>
        <strain evidence="2">KACC 12633</strain>
    </source>
</reference>
<keyword evidence="2" id="KW-1185">Reference proteome</keyword>
<accession>A0ABW0PT73</accession>
<dbReference type="Proteomes" id="UP001596150">
    <property type="component" value="Unassembled WGS sequence"/>
</dbReference>
<evidence type="ECO:0000313" key="1">
    <source>
        <dbReference type="EMBL" id="MFC5515834.1"/>
    </source>
</evidence>
<evidence type="ECO:0000313" key="2">
    <source>
        <dbReference type="Proteomes" id="UP001596150"/>
    </source>
</evidence>
<protein>
    <recommendedName>
        <fullName evidence="3">Adenylate cyclase</fullName>
    </recommendedName>
</protein>
<dbReference type="InterPro" id="IPR011990">
    <property type="entry name" value="TPR-like_helical_dom_sf"/>
</dbReference>
<comment type="caution">
    <text evidence="1">The sequence shown here is derived from an EMBL/GenBank/DDBJ whole genome shotgun (WGS) entry which is preliminary data.</text>
</comment>
<dbReference type="Gene3D" id="1.25.40.10">
    <property type="entry name" value="Tetratricopeptide repeat domain"/>
    <property type="match status" value="1"/>
</dbReference>
<gene>
    <name evidence="1" type="ORF">ACFPP9_08645</name>
</gene>
<proteinExistence type="predicted"/>
<dbReference type="RefSeq" id="WP_266341945.1">
    <property type="nucleotide sequence ID" value="NZ_JAPKNH010000001.1"/>
</dbReference>
<sequence>MSSSIEHHAIDPLDSGMAHAVRIAVDRVIRSSDFTVAERARKFLSYIVNETLGGRADRIKAYSIAIEVFGRSTSFDAQSDPVVRIEAGRVRRALEHYYLTAGRDDPILIEIPKGGYIPNFSWRNDQISRPPEAGATTAAAVPAAGGGRRYWPALAIVSALAVALAVVLFEPLALPGGTDRLATFGVAETAAVPSPAPHLVVLPFADISNTAASAVIVRGLTEEVIGQIAKFREIVVMLPNGSTVARDDGAADREAASAQGARSRYALEGSVRVEDDRLRLMARLIRRGDGTIVWADSYDDTLGARDLMDVQAEIAAKVATAVARPDGAIFSSDSAQLSKAATGDGEAYTCTLAYYAYRAELKPQTRSTVEPCLRQTTERFPNDATAWALLSLTYLDEIRFHHPVDAGPPPLDQALAAARRAFELDPKNVRGMQAYMAALFFHDEVEAALKLGARAVESNPNDAELVGEYGMRLALSGEWQKGRELLLKVLDGNPGPLGYFETVIALSYYMQGDYPSAATRIRRANLDANPIDHLVAAAIFGQLGLDDQARAQRDWLLGNASDVLADLPRAFQMRNLRARDAAHLSEGLRKAGFVLSAS</sequence>
<organism evidence="1 2">
    <name type="scientific">Kaistia terrae</name>
    <dbReference type="NCBI Taxonomy" id="537017"/>
    <lineage>
        <taxon>Bacteria</taxon>
        <taxon>Pseudomonadati</taxon>
        <taxon>Pseudomonadota</taxon>
        <taxon>Alphaproteobacteria</taxon>
        <taxon>Hyphomicrobiales</taxon>
        <taxon>Kaistiaceae</taxon>
        <taxon>Kaistia</taxon>
    </lineage>
</organism>
<dbReference type="SUPFAM" id="SSF48452">
    <property type="entry name" value="TPR-like"/>
    <property type="match status" value="1"/>
</dbReference>
<dbReference type="EMBL" id="JBHSML010000003">
    <property type="protein sequence ID" value="MFC5515834.1"/>
    <property type="molecule type" value="Genomic_DNA"/>
</dbReference>